<proteinExistence type="predicted"/>
<dbReference type="AlphaFoldDB" id="A0A2Z3H1D5"/>
<sequence>MTPTTVDERLGHALGIDYAGHPNRPRRTSERQLRYVWRVTCTDGWFGSASLMVAGFLLRTDPHPRQAVVPVWKAALGSRFDRHPPAPIVTADLTDDPVVGPLAAVRWCHLSPFNYPPYWSQADGSRMSLSFWTAENAGMSVSVELPSTAFYYRRSIARVHRAAIELADRVARTSDDVEFRKVVAECFPGAGTEPTSVTPSPEELSQYLARLLQWWGTARSLTVCDFEDRARDLWQFGIDERHLPELLPGYPPELAGRVLPLLRRMHEDSEA</sequence>
<name>A0A2Z3H1D5_9BACT</name>
<reference evidence="1 2" key="1">
    <citation type="submission" date="2018-01" db="EMBL/GenBank/DDBJ databases">
        <title>G. obscuriglobus.</title>
        <authorList>
            <person name="Franke J."/>
            <person name="Blomberg W."/>
            <person name="Selmecki A."/>
        </authorList>
    </citation>
    <scope>NUCLEOTIDE SEQUENCE [LARGE SCALE GENOMIC DNA]</scope>
    <source>
        <strain evidence="1 2">DSM 5831</strain>
    </source>
</reference>
<evidence type="ECO:0000313" key="2">
    <source>
        <dbReference type="Proteomes" id="UP000245802"/>
    </source>
</evidence>
<accession>A0A2Z3H1D5</accession>
<organism evidence="1 2">
    <name type="scientific">Gemmata obscuriglobus</name>
    <dbReference type="NCBI Taxonomy" id="114"/>
    <lineage>
        <taxon>Bacteria</taxon>
        <taxon>Pseudomonadati</taxon>
        <taxon>Planctomycetota</taxon>
        <taxon>Planctomycetia</taxon>
        <taxon>Gemmatales</taxon>
        <taxon>Gemmataceae</taxon>
        <taxon>Gemmata</taxon>
    </lineage>
</organism>
<keyword evidence="2" id="KW-1185">Reference proteome</keyword>
<protein>
    <submittedName>
        <fullName evidence="1">Uncharacterized protein</fullName>
    </submittedName>
</protein>
<dbReference type="EMBL" id="CP025958">
    <property type="protein sequence ID" value="AWM39548.1"/>
    <property type="molecule type" value="Genomic_DNA"/>
</dbReference>
<dbReference type="KEGG" id="gog:C1280_22830"/>
<evidence type="ECO:0000313" key="1">
    <source>
        <dbReference type="EMBL" id="AWM39548.1"/>
    </source>
</evidence>
<dbReference type="RefSeq" id="WP_010039971.1">
    <property type="nucleotide sequence ID" value="NZ_CP025958.1"/>
</dbReference>
<gene>
    <name evidence="1" type="ORF">C1280_22830</name>
</gene>
<dbReference type="Proteomes" id="UP000245802">
    <property type="component" value="Chromosome"/>
</dbReference>